<evidence type="ECO:0000313" key="1">
    <source>
        <dbReference type="EMBL" id="CDL83026.1"/>
    </source>
</evidence>
<dbReference type="EMBL" id="CBXF010000086">
    <property type="protein sequence ID" value="CDL83026.1"/>
    <property type="molecule type" value="Genomic_DNA"/>
</dbReference>
<comment type="caution">
    <text evidence="1">The sequence shown here is derived from an EMBL/GenBank/DDBJ whole genome shotgun (WGS) entry which is preliminary data.</text>
</comment>
<dbReference type="Proteomes" id="UP000019202">
    <property type="component" value="Unassembled WGS sequence"/>
</dbReference>
<proteinExistence type="predicted"/>
<reference evidence="1" key="1">
    <citation type="submission" date="2013-11" db="EMBL/GenBank/DDBJ databases">
        <title>Draft genome sequence and annotation of the entomopathogenic bacteria, Xenorhabdus cabanillasi strain JM26 and Xenorhabdus szentirmai strain DSM 16338.</title>
        <authorList>
            <person name="Gualtieri M."/>
            <person name="Ogier J.C."/>
            <person name="Pages S."/>
            <person name="Givaudan A."/>
            <person name="Gaudriault S."/>
        </authorList>
    </citation>
    <scope>NUCLEOTIDE SEQUENCE [LARGE SCALE GENOMIC DNA]</scope>
    <source>
        <strain evidence="1">DSM 16338</strain>
    </source>
</reference>
<sequence length="55" mass="6087">MLAHSLTPVTVFIKNMVIDVPGGEVKGRSLSPEAGKFVFLPLCCISKPIEYRLKR</sequence>
<evidence type="ECO:0000313" key="2">
    <source>
        <dbReference type="Proteomes" id="UP000019202"/>
    </source>
</evidence>
<protein>
    <submittedName>
        <fullName evidence="1">Uncharacterized protein</fullName>
    </submittedName>
</protein>
<accession>W1IZI8</accession>
<gene>
    <name evidence="1" type="ORF">XSR1_280009</name>
</gene>
<name>W1IZI8_9GAMM</name>
<organism evidence="1 2">
    <name type="scientific">Xenorhabdus szentirmaii DSM 16338</name>
    <dbReference type="NCBI Taxonomy" id="1427518"/>
    <lineage>
        <taxon>Bacteria</taxon>
        <taxon>Pseudomonadati</taxon>
        <taxon>Pseudomonadota</taxon>
        <taxon>Gammaproteobacteria</taxon>
        <taxon>Enterobacterales</taxon>
        <taxon>Morganellaceae</taxon>
        <taxon>Xenorhabdus</taxon>
    </lineage>
</organism>
<keyword evidence="2" id="KW-1185">Reference proteome</keyword>
<dbReference type="STRING" id="1427518.XSR1_280009"/>
<dbReference type="AlphaFoldDB" id="W1IZI8"/>